<evidence type="ECO:0000313" key="3">
    <source>
        <dbReference type="Proteomes" id="UP000823890"/>
    </source>
</evidence>
<organism evidence="2 3">
    <name type="scientific">Candidatus Mediterraneibacter faecipullorum</name>
    <dbReference type="NCBI Taxonomy" id="2838670"/>
    <lineage>
        <taxon>Bacteria</taxon>
        <taxon>Bacillati</taxon>
        <taxon>Bacillota</taxon>
        <taxon>Clostridia</taxon>
        <taxon>Lachnospirales</taxon>
        <taxon>Lachnospiraceae</taxon>
        <taxon>Mediterraneibacter</taxon>
    </lineage>
</organism>
<protein>
    <submittedName>
        <fullName evidence="2">NTP transferase domain-containing protein</fullName>
    </submittedName>
</protein>
<dbReference type="InterPro" id="IPR036390">
    <property type="entry name" value="WH_DNA-bd_sf"/>
</dbReference>
<dbReference type="PANTHER" id="PTHR30432:SF1">
    <property type="entry name" value="DNA-BINDING TRANSCRIPTIONAL DUAL REGULATOR MODE"/>
    <property type="match status" value="1"/>
</dbReference>
<reference evidence="2" key="2">
    <citation type="submission" date="2021-04" db="EMBL/GenBank/DDBJ databases">
        <authorList>
            <person name="Gilroy R."/>
        </authorList>
    </citation>
    <scope>NUCLEOTIDE SEQUENCE</scope>
    <source>
        <strain evidence="2">ChiW19-954</strain>
    </source>
</reference>
<proteinExistence type="predicted"/>
<keyword evidence="2" id="KW-0808">Transferase</keyword>
<dbReference type="EMBL" id="DWWO01000040">
    <property type="protein sequence ID" value="HJC33629.1"/>
    <property type="molecule type" value="Genomic_DNA"/>
</dbReference>
<dbReference type="SUPFAM" id="SSF53448">
    <property type="entry name" value="Nucleotide-diphospho-sugar transferases"/>
    <property type="match status" value="1"/>
</dbReference>
<dbReference type="AlphaFoldDB" id="A0A9D2STB3"/>
<dbReference type="Proteomes" id="UP000823890">
    <property type="component" value="Unassembled WGS sequence"/>
</dbReference>
<feature type="domain" description="MobA-like NTP transferase" evidence="1">
    <location>
        <begin position="24"/>
        <end position="159"/>
    </location>
</feature>
<dbReference type="Pfam" id="PF12804">
    <property type="entry name" value="NTP_transf_3"/>
    <property type="match status" value="1"/>
</dbReference>
<dbReference type="InterPro" id="IPR025877">
    <property type="entry name" value="MobA-like_NTP_Trfase"/>
</dbReference>
<reference evidence="2" key="1">
    <citation type="journal article" date="2021" name="PeerJ">
        <title>Extensive microbial diversity within the chicken gut microbiome revealed by metagenomics and culture.</title>
        <authorList>
            <person name="Gilroy R."/>
            <person name="Ravi A."/>
            <person name="Getino M."/>
            <person name="Pursley I."/>
            <person name="Horton D.L."/>
            <person name="Alikhan N.F."/>
            <person name="Baker D."/>
            <person name="Gharbi K."/>
            <person name="Hall N."/>
            <person name="Watson M."/>
            <person name="Adriaenssens E.M."/>
            <person name="Foster-Nyarko E."/>
            <person name="Jarju S."/>
            <person name="Secka A."/>
            <person name="Antonio M."/>
            <person name="Oren A."/>
            <person name="Chaudhuri R.R."/>
            <person name="La Ragione R."/>
            <person name="Hildebrand F."/>
            <person name="Pallen M.J."/>
        </authorList>
    </citation>
    <scope>NUCLEOTIDE SEQUENCE</scope>
    <source>
        <strain evidence="2">ChiW19-954</strain>
    </source>
</reference>
<name>A0A9D2STB3_9FIRM</name>
<comment type="caution">
    <text evidence="2">The sequence shown here is derived from an EMBL/GenBank/DDBJ whole genome shotgun (WGS) entry which is preliminary data.</text>
</comment>
<dbReference type="Gene3D" id="3.90.550.10">
    <property type="entry name" value="Spore Coat Polysaccharide Biosynthesis Protein SpsA, Chain A"/>
    <property type="match status" value="1"/>
</dbReference>
<dbReference type="GO" id="GO:0016779">
    <property type="term" value="F:nucleotidyltransferase activity"/>
    <property type="evidence" value="ECO:0007669"/>
    <property type="project" value="UniProtKB-ARBA"/>
</dbReference>
<gene>
    <name evidence="2" type="ORF">H9758_03450</name>
</gene>
<sequence>MRVGAVIAAAGTPGGFRAYDKLENTDRNAMLKRMIYTFRRAGVEDVAVVTGYRAKETEKSLAKLGAVFLRCGDYENVQMLDLAVKGFRYLKNCGKIFFCPADVPLFTENTLKMMLLQDVPVVIPVCGGRKGHPVLIDADLTDGIAEYQGERGLKGAIDASGAEICLLPVGDEGVLLRARSEDNFERLAATEKQADIHPKIKVQLMRNEAFFGPGMMVLLKQIDVLGNVREACEKAGMSYSKGWSLIRTAEQELGRPVVERSPGGKSGGIAKVSPAGHILMERYERLEREVAEFAEKKFEEIFYADMGRDSL</sequence>
<evidence type="ECO:0000313" key="2">
    <source>
        <dbReference type="EMBL" id="HJC33629.1"/>
    </source>
</evidence>
<accession>A0A9D2STB3</accession>
<dbReference type="InterPro" id="IPR051815">
    <property type="entry name" value="Molybdate_resp_trans_reg"/>
</dbReference>
<dbReference type="PANTHER" id="PTHR30432">
    <property type="entry name" value="TRANSCRIPTIONAL REGULATOR MODE"/>
    <property type="match status" value="1"/>
</dbReference>
<dbReference type="InterPro" id="IPR029044">
    <property type="entry name" value="Nucleotide-diphossugar_trans"/>
</dbReference>
<dbReference type="InterPro" id="IPR036388">
    <property type="entry name" value="WH-like_DNA-bd_sf"/>
</dbReference>
<dbReference type="SUPFAM" id="SSF46785">
    <property type="entry name" value="Winged helix' DNA-binding domain"/>
    <property type="match status" value="1"/>
</dbReference>
<evidence type="ECO:0000259" key="1">
    <source>
        <dbReference type="Pfam" id="PF12804"/>
    </source>
</evidence>
<dbReference type="Gene3D" id="1.10.10.10">
    <property type="entry name" value="Winged helix-like DNA-binding domain superfamily/Winged helix DNA-binding domain"/>
    <property type="match status" value="1"/>
</dbReference>